<dbReference type="OrthoDB" id="9795206at2"/>
<reference evidence="2 3" key="1">
    <citation type="submission" date="2019-03" db="EMBL/GenBank/DDBJ databases">
        <title>Genomic Encyclopedia of Type Strains, Phase III (KMG-III): the genomes of soil and plant-associated and newly described type strains.</title>
        <authorList>
            <person name="Whitman W."/>
        </authorList>
    </citation>
    <scope>NUCLEOTIDE SEQUENCE [LARGE SCALE GENOMIC DNA]</scope>
    <source>
        <strain evidence="2 3">CECT 7972</strain>
    </source>
</reference>
<dbReference type="Proteomes" id="UP000295558">
    <property type="component" value="Unassembled WGS sequence"/>
</dbReference>
<dbReference type="SUPFAM" id="SSF55729">
    <property type="entry name" value="Acyl-CoA N-acyltransferases (Nat)"/>
    <property type="match status" value="1"/>
</dbReference>
<keyword evidence="3" id="KW-1185">Reference proteome</keyword>
<dbReference type="Pfam" id="PF13302">
    <property type="entry name" value="Acetyltransf_3"/>
    <property type="match status" value="1"/>
</dbReference>
<evidence type="ECO:0000313" key="3">
    <source>
        <dbReference type="Proteomes" id="UP000295558"/>
    </source>
</evidence>
<dbReference type="InterPro" id="IPR016181">
    <property type="entry name" value="Acyl_CoA_acyltransferase"/>
</dbReference>
<accession>A0A4R6ZTW9</accession>
<dbReference type="InterPro" id="IPR000182">
    <property type="entry name" value="GNAT_dom"/>
</dbReference>
<dbReference type="RefSeq" id="WP_036073181.1">
    <property type="nucleotide sequence ID" value="NZ_JAARQJ010000013.1"/>
</dbReference>
<proteinExistence type="predicted"/>
<dbReference type="AlphaFoldDB" id="A0A4R6ZTW9"/>
<dbReference type="PANTHER" id="PTHR43415:SF3">
    <property type="entry name" value="GNAT-FAMILY ACETYLTRANSFERASE"/>
    <property type="match status" value="1"/>
</dbReference>
<sequence>MREDKLLQGERVFLRPLNADDQDTYYTMFFDNDVRRLTGTKQAFTYAQIESYIANKWQDSSSVLLLICLQETEEIIGDIALQDIDTTNRNANIRIAIGKVEHQSKGYGSEAMRLMLDYGFGILNLHRVELNLFDYNKQAARAYEKVGFKIEGIQREALFYDHAYHDSILMSILAREYREKHLK</sequence>
<comment type="caution">
    <text evidence="2">The sequence shown here is derived from an EMBL/GenBank/DDBJ whole genome shotgun (WGS) entry which is preliminary data.</text>
</comment>
<feature type="domain" description="N-acetyltransferase" evidence="1">
    <location>
        <begin position="12"/>
        <end position="175"/>
    </location>
</feature>
<dbReference type="GO" id="GO:0016747">
    <property type="term" value="F:acyltransferase activity, transferring groups other than amino-acyl groups"/>
    <property type="evidence" value="ECO:0007669"/>
    <property type="project" value="InterPro"/>
</dbReference>
<dbReference type="EMBL" id="SNZK01000001">
    <property type="protein sequence ID" value="TDR55649.1"/>
    <property type="molecule type" value="Genomic_DNA"/>
</dbReference>
<dbReference type="PROSITE" id="PS51186">
    <property type="entry name" value="GNAT"/>
    <property type="match status" value="1"/>
</dbReference>
<name>A0A4R6ZTW9_9LIST</name>
<dbReference type="STRING" id="1265846.PROCOU_14843"/>
<evidence type="ECO:0000259" key="1">
    <source>
        <dbReference type="PROSITE" id="PS51186"/>
    </source>
</evidence>
<evidence type="ECO:0000313" key="2">
    <source>
        <dbReference type="EMBL" id="TDR55649.1"/>
    </source>
</evidence>
<organism evidence="2 3">
    <name type="scientific">Listeria rocourtiae</name>
    <dbReference type="NCBI Taxonomy" id="647910"/>
    <lineage>
        <taxon>Bacteria</taxon>
        <taxon>Bacillati</taxon>
        <taxon>Bacillota</taxon>
        <taxon>Bacilli</taxon>
        <taxon>Bacillales</taxon>
        <taxon>Listeriaceae</taxon>
        <taxon>Listeria</taxon>
    </lineage>
</organism>
<keyword evidence="2" id="KW-0808">Transferase</keyword>
<dbReference type="PANTHER" id="PTHR43415">
    <property type="entry name" value="SPERMIDINE N(1)-ACETYLTRANSFERASE"/>
    <property type="match status" value="1"/>
</dbReference>
<protein>
    <submittedName>
        <fullName evidence="2">RimJ/RimL family protein N-acetyltransferase</fullName>
    </submittedName>
</protein>
<dbReference type="Gene3D" id="3.40.630.30">
    <property type="match status" value="1"/>
</dbReference>
<gene>
    <name evidence="2" type="ORF">DFP96_101592</name>
</gene>